<evidence type="ECO:0000313" key="3">
    <source>
        <dbReference type="Proteomes" id="UP000246569"/>
    </source>
</evidence>
<feature type="region of interest" description="Disordered" evidence="1">
    <location>
        <begin position="47"/>
        <end position="81"/>
    </location>
</feature>
<sequence>MPQHNSLPTLDLSSLSLQELHMLVERLEKAIEVKLFERGMQRALDLFAAQKPTTPERTATNERGDARRGERSARPNNHRRR</sequence>
<dbReference type="EMBL" id="QGTJ01000001">
    <property type="protein sequence ID" value="PWV65798.1"/>
    <property type="molecule type" value="Genomic_DNA"/>
</dbReference>
<dbReference type="Proteomes" id="UP000246569">
    <property type="component" value="Unassembled WGS sequence"/>
</dbReference>
<feature type="compositionally biased region" description="Basic and acidic residues" evidence="1">
    <location>
        <begin position="59"/>
        <end position="73"/>
    </location>
</feature>
<name>A0A317N1L3_9GAMM</name>
<evidence type="ECO:0000256" key="1">
    <source>
        <dbReference type="SAM" id="MobiDB-lite"/>
    </source>
</evidence>
<comment type="caution">
    <text evidence="2">The sequence shown here is derived from an EMBL/GenBank/DDBJ whole genome shotgun (WGS) entry which is preliminary data.</text>
</comment>
<dbReference type="RefSeq" id="WP_146213205.1">
    <property type="nucleotide sequence ID" value="NZ_QGTJ01000001.1"/>
</dbReference>
<gene>
    <name evidence="2" type="ORF">C7443_101283</name>
</gene>
<reference evidence="2 3" key="1">
    <citation type="submission" date="2018-05" db="EMBL/GenBank/DDBJ databases">
        <title>Genomic Encyclopedia of Type Strains, Phase IV (KMG-IV): sequencing the most valuable type-strain genomes for metagenomic binning, comparative biology and taxonomic classification.</title>
        <authorList>
            <person name="Goeker M."/>
        </authorList>
    </citation>
    <scope>NUCLEOTIDE SEQUENCE [LARGE SCALE GENOMIC DNA]</scope>
    <source>
        <strain evidence="2 3">DSM 23606</strain>
    </source>
</reference>
<evidence type="ECO:0000313" key="2">
    <source>
        <dbReference type="EMBL" id="PWV65798.1"/>
    </source>
</evidence>
<dbReference type="AlphaFoldDB" id="A0A317N1L3"/>
<proteinExistence type="predicted"/>
<protein>
    <submittedName>
        <fullName evidence="2">Uncharacterized protein</fullName>
    </submittedName>
</protein>
<keyword evidence="3" id="KW-1185">Reference proteome</keyword>
<accession>A0A317N1L3</accession>
<organism evidence="2 3">
    <name type="scientific">Plasticicumulans acidivorans</name>
    <dbReference type="NCBI Taxonomy" id="886464"/>
    <lineage>
        <taxon>Bacteria</taxon>
        <taxon>Pseudomonadati</taxon>
        <taxon>Pseudomonadota</taxon>
        <taxon>Gammaproteobacteria</taxon>
        <taxon>Candidatus Competibacteraceae</taxon>
        <taxon>Plasticicumulans</taxon>
    </lineage>
</organism>